<proteinExistence type="inferred from homology"/>
<keyword evidence="4" id="KW-0804">Transcription</keyword>
<dbReference type="InterPro" id="IPR036390">
    <property type="entry name" value="WH_DNA-bd_sf"/>
</dbReference>
<dbReference type="PANTHER" id="PTHR30126:SF40">
    <property type="entry name" value="HTH-TYPE TRANSCRIPTIONAL REGULATOR GLTR"/>
    <property type="match status" value="1"/>
</dbReference>
<dbReference type="GO" id="GO:0003700">
    <property type="term" value="F:DNA-binding transcription factor activity"/>
    <property type="evidence" value="ECO:0007669"/>
    <property type="project" value="InterPro"/>
</dbReference>
<evidence type="ECO:0000256" key="2">
    <source>
        <dbReference type="ARBA" id="ARBA00023015"/>
    </source>
</evidence>
<dbReference type="SUPFAM" id="SSF46785">
    <property type="entry name" value="Winged helix' DNA-binding domain"/>
    <property type="match status" value="1"/>
</dbReference>
<dbReference type="Proteomes" id="UP000180253">
    <property type="component" value="Unassembled WGS sequence"/>
</dbReference>
<dbReference type="AlphaFoldDB" id="A0A1S1N7W0"/>
<evidence type="ECO:0000259" key="5">
    <source>
        <dbReference type="PROSITE" id="PS50931"/>
    </source>
</evidence>
<dbReference type="RefSeq" id="WP_070992782.1">
    <property type="nucleotide sequence ID" value="NZ_CBCSHD010000009.1"/>
</dbReference>
<organism evidence="6 7">
    <name type="scientific">Pseudoalteromonas byunsanensis</name>
    <dbReference type="NCBI Taxonomy" id="327939"/>
    <lineage>
        <taxon>Bacteria</taxon>
        <taxon>Pseudomonadati</taxon>
        <taxon>Pseudomonadota</taxon>
        <taxon>Gammaproteobacteria</taxon>
        <taxon>Alteromonadales</taxon>
        <taxon>Pseudoalteromonadaceae</taxon>
        <taxon>Pseudoalteromonas</taxon>
    </lineage>
</organism>
<dbReference type="OrthoDB" id="9786526at2"/>
<evidence type="ECO:0000256" key="4">
    <source>
        <dbReference type="ARBA" id="ARBA00023163"/>
    </source>
</evidence>
<dbReference type="CDD" id="cd05466">
    <property type="entry name" value="PBP2_LTTR_substrate"/>
    <property type="match status" value="1"/>
</dbReference>
<dbReference type="PROSITE" id="PS50931">
    <property type="entry name" value="HTH_LYSR"/>
    <property type="match status" value="1"/>
</dbReference>
<sequence length="299" mass="33427">MKISDLEILHVVGKTTSLSEAAQQLYKTQPAVTQALKRLEEQLGFTLINRSGYRVSLTEKGKRFCEESSKLLVLRDDLQVLANEFSAGNEAKFSICYEPLCYQEQYNMVIGDIFQQFPHTEMAITSGKRFVALEQVNSGVADIGIGPWFDLFHATGDLESIEIGEIRLGLVAKTGLLPDKVSYEELAQYPCLAMFESGFNFDSDRLSYAKGAGMMKLDDIASIKSFLLTGTGFAMISLSHCRSEIESGLLKQVAVSDRKSTFTAKVHVFRKLARHHGPVARAIWQRFKAIGKQYAQQQY</sequence>
<evidence type="ECO:0000313" key="6">
    <source>
        <dbReference type="EMBL" id="OHU94344.1"/>
    </source>
</evidence>
<dbReference type="EMBL" id="MNAN01000034">
    <property type="protein sequence ID" value="OHU94344.1"/>
    <property type="molecule type" value="Genomic_DNA"/>
</dbReference>
<keyword evidence="2" id="KW-0805">Transcription regulation</keyword>
<dbReference type="InterPro" id="IPR000847">
    <property type="entry name" value="LysR_HTH_N"/>
</dbReference>
<evidence type="ECO:0000256" key="1">
    <source>
        <dbReference type="ARBA" id="ARBA00009437"/>
    </source>
</evidence>
<name>A0A1S1N7W0_9GAMM</name>
<comment type="caution">
    <text evidence="6">The sequence shown here is derived from an EMBL/GenBank/DDBJ whole genome shotgun (WGS) entry which is preliminary data.</text>
</comment>
<dbReference type="InterPro" id="IPR036388">
    <property type="entry name" value="WH-like_DNA-bd_sf"/>
</dbReference>
<reference evidence="6 7" key="1">
    <citation type="submission" date="2016-10" db="EMBL/GenBank/DDBJ databases">
        <title>Pseudoalteromonas amylolytica sp. nov., isolated from the surface seawater.</title>
        <authorList>
            <person name="Wu Y.-H."/>
            <person name="Cheng H."/>
            <person name="Jin X.-B."/>
            <person name="Wang C.-S."/>
            <person name="Xu X.-W."/>
        </authorList>
    </citation>
    <scope>NUCLEOTIDE SEQUENCE [LARGE SCALE GENOMIC DNA]</scope>
    <source>
        <strain evidence="6 7">JCM 12483</strain>
    </source>
</reference>
<gene>
    <name evidence="6" type="ORF">BIW53_14790</name>
</gene>
<keyword evidence="3" id="KW-0238">DNA-binding</keyword>
<accession>A0A1S1N7W0</accession>
<feature type="domain" description="HTH lysR-type" evidence="5">
    <location>
        <begin position="1"/>
        <end position="58"/>
    </location>
</feature>
<dbReference type="PRINTS" id="PR00039">
    <property type="entry name" value="HTHLYSR"/>
</dbReference>
<dbReference type="Pfam" id="PF03466">
    <property type="entry name" value="LysR_substrate"/>
    <property type="match status" value="1"/>
</dbReference>
<comment type="similarity">
    <text evidence="1">Belongs to the LysR transcriptional regulatory family.</text>
</comment>
<dbReference type="PANTHER" id="PTHR30126">
    <property type="entry name" value="HTH-TYPE TRANSCRIPTIONAL REGULATOR"/>
    <property type="match status" value="1"/>
</dbReference>
<evidence type="ECO:0000313" key="7">
    <source>
        <dbReference type="Proteomes" id="UP000180253"/>
    </source>
</evidence>
<dbReference type="Pfam" id="PF00126">
    <property type="entry name" value="HTH_1"/>
    <property type="match status" value="1"/>
</dbReference>
<dbReference type="InterPro" id="IPR005119">
    <property type="entry name" value="LysR_subst-bd"/>
</dbReference>
<dbReference type="GO" id="GO:0000976">
    <property type="term" value="F:transcription cis-regulatory region binding"/>
    <property type="evidence" value="ECO:0007669"/>
    <property type="project" value="TreeGrafter"/>
</dbReference>
<dbReference type="Gene3D" id="3.40.190.290">
    <property type="match status" value="1"/>
</dbReference>
<dbReference type="Gene3D" id="1.10.10.10">
    <property type="entry name" value="Winged helix-like DNA-binding domain superfamily/Winged helix DNA-binding domain"/>
    <property type="match status" value="1"/>
</dbReference>
<dbReference type="SUPFAM" id="SSF53850">
    <property type="entry name" value="Periplasmic binding protein-like II"/>
    <property type="match status" value="1"/>
</dbReference>
<evidence type="ECO:0000256" key="3">
    <source>
        <dbReference type="ARBA" id="ARBA00023125"/>
    </source>
</evidence>
<protein>
    <submittedName>
        <fullName evidence="6">LysR family transcriptional regulator</fullName>
    </submittedName>
</protein>
<dbReference type="STRING" id="327939.BIW53_14790"/>
<keyword evidence="7" id="KW-1185">Reference proteome</keyword>